<dbReference type="EMBL" id="BARU01002089">
    <property type="protein sequence ID" value="GAH24038.1"/>
    <property type="molecule type" value="Genomic_DNA"/>
</dbReference>
<dbReference type="Gene3D" id="1.25.40.20">
    <property type="entry name" value="Ankyrin repeat-containing domain"/>
    <property type="match status" value="1"/>
</dbReference>
<dbReference type="InterPro" id="IPR036770">
    <property type="entry name" value="Ankyrin_rpt-contain_sf"/>
</dbReference>
<organism evidence="1">
    <name type="scientific">marine sediment metagenome</name>
    <dbReference type="NCBI Taxonomy" id="412755"/>
    <lineage>
        <taxon>unclassified sequences</taxon>
        <taxon>metagenomes</taxon>
        <taxon>ecological metagenomes</taxon>
    </lineage>
</organism>
<sequence length="167" mass="18592">MKHFAVEPLPPSPNLEHQQKLAKRLLRDAWAGEADALARVRTFLPQAPNPDTLKLHDAQLVVARGYGFDSWAAMKRKIESLTASPLEQFDIAVREGDAARARELLAAHADVRAGINERRFDFDSPAIHQAKKNLPLVDVLLEYGADINARSTWWAGGFGILEFDLSL</sequence>
<name>X1FTG2_9ZZZZ</name>
<gene>
    <name evidence="1" type="ORF">S03H2_05091</name>
</gene>
<dbReference type="AlphaFoldDB" id="X1FTG2"/>
<evidence type="ECO:0000313" key="1">
    <source>
        <dbReference type="EMBL" id="GAH24038.1"/>
    </source>
</evidence>
<proteinExistence type="predicted"/>
<feature type="non-terminal residue" evidence="1">
    <location>
        <position position="167"/>
    </location>
</feature>
<protein>
    <recommendedName>
        <fullName evidence="2">Ankyrin repeat domain-containing protein</fullName>
    </recommendedName>
</protein>
<comment type="caution">
    <text evidence="1">The sequence shown here is derived from an EMBL/GenBank/DDBJ whole genome shotgun (WGS) entry which is preliminary data.</text>
</comment>
<dbReference type="SUPFAM" id="SSF48403">
    <property type="entry name" value="Ankyrin repeat"/>
    <property type="match status" value="1"/>
</dbReference>
<evidence type="ECO:0008006" key="2">
    <source>
        <dbReference type="Google" id="ProtNLM"/>
    </source>
</evidence>
<reference evidence="1" key="1">
    <citation type="journal article" date="2014" name="Front. Microbiol.">
        <title>High frequency of phylogenetically diverse reductive dehalogenase-homologous genes in deep subseafloor sedimentary metagenomes.</title>
        <authorList>
            <person name="Kawai M."/>
            <person name="Futagami T."/>
            <person name="Toyoda A."/>
            <person name="Takaki Y."/>
            <person name="Nishi S."/>
            <person name="Hori S."/>
            <person name="Arai W."/>
            <person name="Tsubouchi T."/>
            <person name="Morono Y."/>
            <person name="Uchiyama I."/>
            <person name="Ito T."/>
            <person name="Fujiyama A."/>
            <person name="Inagaki F."/>
            <person name="Takami H."/>
        </authorList>
    </citation>
    <scope>NUCLEOTIDE SEQUENCE</scope>
    <source>
        <strain evidence="1">Expedition CK06-06</strain>
    </source>
</reference>
<accession>X1FTG2</accession>